<evidence type="ECO:0000256" key="3">
    <source>
        <dbReference type="SAM" id="MobiDB-lite"/>
    </source>
</evidence>
<evidence type="ECO:0000313" key="7">
    <source>
        <dbReference type="Xenbase" id="XB-GENE-22068658"/>
    </source>
</evidence>
<name>A0A803J853_XENTR</name>
<gene>
    <name evidence="4 6 7" type="primary">lrrc63</name>
</gene>
<evidence type="ECO:0000256" key="2">
    <source>
        <dbReference type="ARBA" id="ARBA00022737"/>
    </source>
</evidence>
<feature type="region of interest" description="Disordered" evidence="3">
    <location>
        <begin position="46"/>
        <end position="130"/>
    </location>
</feature>
<dbReference type="InterPro" id="IPR050216">
    <property type="entry name" value="LRR_domain-containing"/>
</dbReference>
<dbReference type="InterPro" id="IPR032675">
    <property type="entry name" value="LRR_dom_sf"/>
</dbReference>
<dbReference type="SMART" id="SM00369">
    <property type="entry name" value="LRR_TYP"/>
    <property type="match status" value="4"/>
</dbReference>
<keyword evidence="1" id="KW-0433">Leucine-rich repeat</keyword>
<reference evidence="6" key="3">
    <citation type="submission" date="2025-04" db="UniProtKB">
        <authorList>
            <consortium name="RefSeq"/>
        </authorList>
    </citation>
    <scope>IDENTIFICATION</scope>
    <source>
        <strain evidence="6">Nigerian</strain>
        <tissue evidence="6">Liver and blood</tissue>
    </source>
</reference>
<organism evidence="4">
    <name type="scientific">Xenopus tropicalis</name>
    <name type="common">Western clawed frog</name>
    <name type="synonym">Silurana tropicalis</name>
    <dbReference type="NCBI Taxonomy" id="8364"/>
    <lineage>
        <taxon>Eukaryota</taxon>
        <taxon>Metazoa</taxon>
        <taxon>Chordata</taxon>
        <taxon>Craniata</taxon>
        <taxon>Vertebrata</taxon>
        <taxon>Euteleostomi</taxon>
        <taxon>Amphibia</taxon>
        <taxon>Batrachia</taxon>
        <taxon>Anura</taxon>
        <taxon>Pipoidea</taxon>
        <taxon>Pipidae</taxon>
        <taxon>Xenopodinae</taxon>
        <taxon>Xenopus</taxon>
        <taxon>Silurana</taxon>
    </lineage>
</organism>
<dbReference type="CTD" id="220416"/>
<reference evidence="4" key="1">
    <citation type="journal article" date="2010" name="Science">
        <title>The genome of the Western clawed frog Xenopus tropicalis.</title>
        <authorList>
            <person name="Hellsten U."/>
            <person name="Harland R.M."/>
            <person name="Gilchrist M.J."/>
            <person name="Hendrix D."/>
            <person name="Jurka J."/>
            <person name="Kapitonov V."/>
            <person name="Ovcharenko I."/>
            <person name="Putnam N.H."/>
            <person name="Shu S."/>
            <person name="Taher L."/>
            <person name="Blitz I.L."/>
            <person name="Blumberg B."/>
            <person name="Dichmann D.S."/>
            <person name="Dubchak I."/>
            <person name="Amaya E."/>
            <person name="Detter J.C."/>
            <person name="Fletcher R."/>
            <person name="Gerhard D.S."/>
            <person name="Goodstein D."/>
            <person name="Graves T."/>
            <person name="Grigoriev I.V."/>
            <person name="Grimwood J."/>
            <person name="Kawashima T."/>
            <person name="Lindquist E."/>
            <person name="Lucas S.M."/>
            <person name="Mead P.E."/>
            <person name="Mitros T."/>
            <person name="Ogino H."/>
            <person name="Ohta Y."/>
            <person name="Poliakov A.V."/>
            <person name="Pollet N."/>
            <person name="Robert J."/>
            <person name="Salamov A."/>
            <person name="Sater A.K."/>
            <person name="Schmutz J."/>
            <person name="Terry A."/>
            <person name="Vize P.D."/>
            <person name="Warren W.C."/>
            <person name="Wells D."/>
            <person name="Wills A."/>
            <person name="Wilson R.K."/>
            <person name="Zimmerman L.B."/>
            <person name="Zorn A.M."/>
            <person name="Grainger R."/>
            <person name="Grammer T."/>
            <person name="Khokha M.K."/>
            <person name="Richardson P.M."/>
            <person name="Rokhsar D.S."/>
        </authorList>
    </citation>
    <scope>NUCLEOTIDE SEQUENCE [LARGE SCALE GENOMIC DNA]</scope>
    <source>
        <strain evidence="4">Nigerian</strain>
    </source>
</reference>
<evidence type="ECO:0000256" key="1">
    <source>
        <dbReference type="ARBA" id="ARBA00022614"/>
    </source>
</evidence>
<dbReference type="OrthoDB" id="660555at2759"/>
<reference evidence="4" key="2">
    <citation type="submission" date="2021-03" db="UniProtKB">
        <authorList>
            <consortium name="Ensembl"/>
        </authorList>
    </citation>
    <scope>IDENTIFICATION</scope>
</reference>
<evidence type="ECO:0000313" key="6">
    <source>
        <dbReference type="RefSeq" id="XP_004911893.1"/>
    </source>
</evidence>
<dbReference type="PROSITE" id="PS51450">
    <property type="entry name" value="LRR"/>
    <property type="match status" value="2"/>
</dbReference>
<dbReference type="Proteomes" id="UP000008143">
    <property type="component" value="Chromosome 2"/>
</dbReference>
<dbReference type="GeneID" id="101734566"/>
<dbReference type="AGR" id="Xenbase:XB-GENE-22068658"/>
<dbReference type="InterPro" id="IPR001611">
    <property type="entry name" value="Leu-rich_rpt"/>
</dbReference>
<dbReference type="InterPro" id="IPR003591">
    <property type="entry name" value="Leu-rich_rpt_typical-subtyp"/>
</dbReference>
<dbReference type="GeneTree" id="ENSGT00940000173214"/>
<dbReference type="OMA" id="CSPSCYK"/>
<proteinExistence type="predicted"/>
<keyword evidence="5" id="KW-1185">Reference proteome</keyword>
<protein>
    <submittedName>
        <fullName evidence="4">Leucine rich repeat containing 63</fullName>
    </submittedName>
    <submittedName>
        <fullName evidence="6">Leucine-rich repeat-containing protein 63 isoform X1</fullName>
    </submittedName>
</protein>
<feature type="compositionally biased region" description="Polar residues" evidence="3">
    <location>
        <begin position="101"/>
        <end position="111"/>
    </location>
</feature>
<feature type="compositionally biased region" description="Basic and acidic residues" evidence="3">
    <location>
        <begin position="61"/>
        <end position="74"/>
    </location>
</feature>
<dbReference type="PANTHER" id="PTHR48051">
    <property type="match status" value="1"/>
</dbReference>
<dbReference type="KEGG" id="xtr:101734566"/>
<keyword evidence="2" id="KW-0677">Repeat</keyword>
<dbReference type="PANTHER" id="PTHR48051:SF46">
    <property type="entry name" value="LEUCINE RICH REPEAT-CONTAINING DOMAIN PROTEIN"/>
    <property type="match status" value="1"/>
</dbReference>
<evidence type="ECO:0000313" key="5">
    <source>
        <dbReference type="Proteomes" id="UP000008143"/>
    </source>
</evidence>
<dbReference type="Ensembl" id="ENSXETT00000118335">
    <property type="protein sequence ID" value="ENSXETP00000103989"/>
    <property type="gene ID" value="ENSXETG00000038545"/>
</dbReference>
<sequence length="525" mass="59334">MSFPQVTGATLGCSVCAERFPYLFHTTEMEAHSLTIETLMEPPKLLRRPLPPKVLPSLNEQRPKTSRNEDKMDGQQKPTPAAALLHSHDLPSNPHNPVLRSHNQAEPSGLSSFPKRSHKKPPVKIPPLDDFYSEPPSTPVTLSGLIRQTVLLPNTGTLSKPVLSHTHYNNIENYIAKILNEKQSQLTSVLLSPWDIPEVARRIPEQQRILELQLEMSSLGERKITGPVNQLVRSQYCQGSDPMYDDTGQGQLQQMLVSRSNFAVLESLVHGGSILNLKAFFISKLPDLTPLYNTLVYLNLSFNDLRHFPKEVYKLEHLEVLKLRNNPLKEIPFGIHSLKKLRSFIMSFCLLSSLPEGLFQLSCLQVLDVSYNSISSISSNISNLRVLEFLNVEGNNLPALPCGALKLQLRCLRVRNNAMHPLFWRENSHIGPQRLTDLAAAFLARSNLFHQLNHIPSEGKQILENSRVCDCCRGSLYGEGLLFIRPCEKIFGVRKLPFMFRACSPTCYKAFMSQTETLVEQLYER</sequence>
<dbReference type="AlphaFoldDB" id="A0A803J853"/>
<evidence type="ECO:0000313" key="4">
    <source>
        <dbReference type="Ensembl" id="ENSXETP00000103989"/>
    </source>
</evidence>
<dbReference type="Bgee" id="ENSXETG00000038545">
    <property type="expression patterns" value="Expressed in testis and 3 other cell types or tissues"/>
</dbReference>
<dbReference type="Pfam" id="PF13855">
    <property type="entry name" value="LRR_8"/>
    <property type="match status" value="1"/>
</dbReference>
<dbReference type="RefSeq" id="XP_004911893.1">
    <property type="nucleotide sequence ID" value="XM_004911836.4"/>
</dbReference>
<dbReference type="Xenbase" id="XB-GENE-22068658">
    <property type="gene designation" value="lrrc63"/>
</dbReference>
<dbReference type="Gene3D" id="3.80.10.10">
    <property type="entry name" value="Ribonuclease Inhibitor"/>
    <property type="match status" value="1"/>
</dbReference>
<dbReference type="SUPFAM" id="SSF52058">
    <property type="entry name" value="L domain-like"/>
    <property type="match status" value="1"/>
</dbReference>
<accession>A0A803J853</accession>